<proteinExistence type="predicted"/>
<evidence type="ECO:0000313" key="1">
    <source>
        <dbReference type="EMBL" id="KAG6944508.1"/>
    </source>
</evidence>
<name>A0A8J5MC11_9STRA</name>
<keyword evidence="2" id="KW-1185">Reference proteome</keyword>
<reference evidence="1" key="1">
    <citation type="submission" date="2021-01" db="EMBL/GenBank/DDBJ databases">
        <title>Phytophthora aleatoria, a newly-described species from Pinus radiata is distinct from Phytophthora cactorum isolates based on comparative genomics.</title>
        <authorList>
            <person name="Mcdougal R."/>
            <person name="Panda P."/>
            <person name="Williams N."/>
            <person name="Studholme D.J."/>
        </authorList>
    </citation>
    <scope>NUCLEOTIDE SEQUENCE</scope>
    <source>
        <strain evidence="1">NZFS 4037</strain>
    </source>
</reference>
<dbReference type="AlphaFoldDB" id="A0A8J5MC11"/>
<gene>
    <name evidence="1" type="ORF">JG688_00017041</name>
</gene>
<organism evidence="1 2">
    <name type="scientific">Phytophthora aleatoria</name>
    <dbReference type="NCBI Taxonomy" id="2496075"/>
    <lineage>
        <taxon>Eukaryota</taxon>
        <taxon>Sar</taxon>
        <taxon>Stramenopiles</taxon>
        <taxon>Oomycota</taxon>
        <taxon>Peronosporomycetes</taxon>
        <taxon>Peronosporales</taxon>
        <taxon>Peronosporaceae</taxon>
        <taxon>Phytophthora</taxon>
    </lineage>
</organism>
<dbReference type="Proteomes" id="UP000709295">
    <property type="component" value="Unassembled WGS sequence"/>
</dbReference>
<sequence>MAMMLAGSDRNKRASFLILKTRPSTKADERVVNTKYRHGFGRTLWKKIKLLQRTTRCRIYGNTKGWWDSELSVGFF</sequence>
<comment type="caution">
    <text evidence="1">The sequence shown here is derived from an EMBL/GenBank/DDBJ whole genome shotgun (WGS) entry which is preliminary data.</text>
</comment>
<accession>A0A8J5MC11</accession>
<protein>
    <submittedName>
        <fullName evidence="1">Uncharacterized protein</fullName>
    </submittedName>
</protein>
<dbReference type="EMBL" id="JAENGY010002346">
    <property type="protein sequence ID" value="KAG6944508.1"/>
    <property type="molecule type" value="Genomic_DNA"/>
</dbReference>
<evidence type="ECO:0000313" key="2">
    <source>
        <dbReference type="Proteomes" id="UP000709295"/>
    </source>
</evidence>